<evidence type="ECO:0000313" key="5">
    <source>
        <dbReference type="EMBL" id="EQD54192.1"/>
    </source>
</evidence>
<dbReference type="PANTHER" id="PTHR12049">
    <property type="entry name" value="PROTEIN ARGININE METHYLTRANSFERASE NDUFAF7, MITOCHONDRIAL"/>
    <property type="match status" value="1"/>
</dbReference>
<evidence type="ECO:0000256" key="1">
    <source>
        <dbReference type="ARBA" id="ARBA00004173"/>
    </source>
</evidence>
<comment type="caution">
    <text evidence="5">The sequence shown here is derived from an EMBL/GenBank/DDBJ whole genome shotgun (WGS) entry which is preliminary data.</text>
</comment>
<dbReference type="Pfam" id="PF02636">
    <property type="entry name" value="Methyltransf_28"/>
    <property type="match status" value="1"/>
</dbReference>
<dbReference type="GO" id="GO:0005739">
    <property type="term" value="C:mitochondrion"/>
    <property type="evidence" value="ECO:0007669"/>
    <property type="project" value="UniProtKB-SubCell"/>
</dbReference>
<gene>
    <name evidence="5" type="ORF">B1B_09793</name>
</gene>
<sequence>MDGSPPPRGGAVDSIGRWARVQGGALPWERYMEIALYDPEGGRYQQRDSPFGRSGDFYTAAHLGPAFGRTIARWVLSIDAQLGHPDPFRLVELGPGDGSLARDLADEIARRSDAPERFEYVFIERSETLRRRALEGAWAGPASRLRRSVQGGIGDRGVFVGAVVANELWDALPARSLIRTGGVWRERTVVWNGERGAWGLGEVVSAIGYAPLPDDEEGTVREVSLVGESLIRAVADHLGAGALLILDYGGTTEELGVRHPTGSISTLRRHRAGGDPLDAPGTSDLSVDVDFGRLRAAARAAGLVEMAYRSQTEALAAWGLGEVAEELRRAAPNDAERVRTHLAVKSLGFGFERFRALELAAPGRPLRARPTPT</sequence>
<name>T1AAY6_9ZZZZ</name>
<dbReference type="InterPro" id="IPR029063">
    <property type="entry name" value="SAM-dependent_MTases_sf"/>
</dbReference>
<evidence type="ECO:0000256" key="3">
    <source>
        <dbReference type="ARBA" id="ARBA00022679"/>
    </source>
</evidence>
<evidence type="ECO:0000256" key="4">
    <source>
        <dbReference type="ARBA" id="ARBA00023128"/>
    </source>
</evidence>
<keyword evidence="3" id="KW-0808">Transferase</keyword>
<proteinExistence type="predicted"/>
<keyword evidence="4" id="KW-0496">Mitochondrion</keyword>
<dbReference type="Gene3D" id="3.40.50.12710">
    <property type="match status" value="1"/>
</dbReference>
<keyword evidence="2" id="KW-0489">Methyltransferase</keyword>
<dbReference type="PANTHER" id="PTHR12049:SF7">
    <property type="entry name" value="PROTEIN ARGININE METHYLTRANSFERASE NDUFAF7, MITOCHONDRIAL"/>
    <property type="match status" value="1"/>
</dbReference>
<evidence type="ECO:0000256" key="2">
    <source>
        <dbReference type="ARBA" id="ARBA00022603"/>
    </source>
</evidence>
<reference evidence="5" key="2">
    <citation type="journal article" date="2014" name="ISME J.">
        <title>Microbial stratification in low pH oxic and suboxic macroscopic growths along an acid mine drainage.</title>
        <authorList>
            <person name="Mendez-Garcia C."/>
            <person name="Mesa V."/>
            <person name="Sprenger R.R."/>
            <person name="Richter M."/>
            <person name="Diez M.S."/>
            <person name="Solano J."/>
            <person name="Bargiela R."/>
            <person name="Golyshina O.V."/>
            <person name="Manteca A."/>
            <person name="Ramos J.L."/>
            <person name="Gallego J.R."/>
            <person name="Llorente I."/>
            <person name="Martins Dos Santos V.A."/>
            <person name="Jensen O.N."/>
            <person name="Pelaez A.I."/>
            <person name="Sanchez J."/>
            <person name="Ferrer M."/>
        </authorList>
    </citation>
    <scope>NUCLEOTIDE SEQUENCE</scope>
</reference>
<comment type="subcellular location">
    <subcellularLocation>
        <location evidence="1">Mitochondrion</location>
    </subcellularLocation>
</comment>
<dbReference type="InterPro" id="IPR003788">
    <property type="entry name" value="NDUFAF7"/>
</dbReference>
<accession>T1AAY6</accession>
<reference evidence="5" key="1">
    <citation type="submission" date="2013-08" db="EMBL/GenBank/DDBJ databases">
        <authorList>
            <person name="Mendez C."/>
            <person name="Richter M."/>
            <person name="Ferrer M."/>
            <person name="Sanchez J."/>
        </authorList>
    </citation>
    <scope>NUCLEOTIDE SEQUENCE</scope>
</reference>
<dbReference type="GO" id="GO:0035243">
    <property type="term" value="F:protein-arginine omega-N symmetric methyltransferase activity"/>
    <property type="evidence" value="ECO:0007669"/>
    <property type="project" value="TreeGrafter"/>
</dbReference>
<dbReference type="EMBL" id="AUZY01006483">
    <property type="protein sequence ID" value="EQD54192.1"/>
    <property type="molecule type" value="Genomic_DNA"/>
</dbReference>
<protein>
    <submittedName>
        <fullName evidence="5">Protein containing DUF185</fullName>
    </submittedName>
</protein>
<dbReference type="AlphaFoldDB" id="T1AAY6"/>
<dbReference type="InterPro" id="IPR038375">
    <property type="entry name" value="NDUFAF7_sf"/>
</dbReference>
<dbReference type="GO" id="GO:0032259">
    <property type="term" value="P:methylation"/>
    <property type="evidence" value="ECO:0007669"/>
    <property type="project" value="UniProtKB-KW"/>
</dbReference>
<organism evidence="5">
    <name type="scientific">mine drainage metagenome</name>
    <dbReference type="NCBI Taxonomy" id="410659"/>
    <lineage>
        <taxon>unclassified sequences</taxon>
        <taxon>metagenomes</taxon>
        <taxon>ecological metagenomes</taxon>
    </lineage>
</organism>
<dbReference type="SUPFAM" id="SSF53335">
    <property type="entry name" value="S-adenosyl-L-methionine-dependent methyltransferases"/>
    <property type="match status" value="1"/>
</dbReference>